<comment type="subcellular location">
    <subcellularLocation>
        <location evidence="1">Vacuole membrane</location>
        <topology evidence="1">Multi-pass membrane protein</topology>
    </subcellularLocation>
</comment>
<evidence type="ECO:0000256" key="3">
    <source>
        <dbReference type="ARBA" id="ARBA00022692"/>
    </source>
</evidence>
<dbReference type="PROSITE" id="PS51382">
    <property type="entry name" value="SPX"/>
    <property type="match status" value="1"/>
</dbReference>
<evidence type="ECO:0000256" key="4">
    <source>
        <dbReference type="ARBA" id="ARBA00022989"/>
    </source>
</evidence>
<dbReference type="InterPro" id="IPR051572">
    <property type="entry name" value="VTC_Complex_Subunit"/>
</dbReference>
<evidence type="ECO:0000313" key="10">
    <source>
        <dbReference type="Proteomes" id="UP000481288"/>
    </source>
</evidence>
<sequence length="496" mass="55615">MGWRGLNCGLDGEDDELVEYESLNTGVRRPPVSESLQVTDNHIPVVKPCREPLQLGGGGMKYGQNFEAQSVPQWRAYNVDYNALKHLLKVNTTKNQGQAVAIPGHVDSALHRFEEMFFEEMYNQHDRVELFVSSKADEVSRRLHHLEKVVTRLLQRCANTTDRPISQKRREKFAKYHNQILNCGDDLKNLQRFINAQRTAFYKILKKYRKWTGSRSLGVRFDSEVLDDPKSFTKTDLEPLTSQYNNLIAVLRASIPDTSEPATPRTVSRSSSTPIQTQTPPQTYWNEYDDGSEAEDNEPYTIYVNSESTFPGSRMVGLLVSHARVPMEKVKAWLSPAQSPAERRPLLGSGGYFPPQHNPLDTDIEDDAYASSSDFPSGYVAHYATFPSVSDQKYIRYREKVLFRTCLGSFGAAFVLLLVAGLLVATGRRRLRVEVDCGVVTGVVASVFFAIMGFACMLARTETLGWLHRACVVVTLATICMLNGMLLVLVAGNTGL</sequence>
<organism evidence="9 10">
    <name type="scientific">Lachnellula cervina</name>
    <dbReference type="NCBI Taxonomy" id="1316786"/>
    <lineage>
        <taxon>Eukaryota</taxon>
        <taxon>Fungi</taxon>
        <taxon>Dikarya</taxon>
        <taxon>Ascomycota</taxon>
        <taxon>Pezizomycotina</taxon>
        <taxon>Leotiomycetes</taxon>
        <taxon>Helotiales</taxon>
        <taxon>Lachnaceae</taxon>
        <taxon>Lachnellula</taxon>
    </lineage>
</organism>
<dbReference type="InterPro" id="IPR004331">
    <property type="entry name" value="SPX_dom"/>
</dbReference>
<comment type="caution">
    <text evidence="9">The sequence shown here is derived from an EMBL/GenBank/DDBJ whole genome shotgun (WGS) entry which is preliminary data.</text>
</comment>
<reference evidence="9 10" key="1">
    <citation type="submission" date="2018-05" db="EMBL/GenBank/DDBJ databases">
        <title>Whole genome sequencing for identification of molecular markers to develop diagnostic detection tools for the regulated plant pathogen Lachnellula willkommii.</title>
        <authorList>
            <person name="Giroux E."/>
            <person name="Bilodeau G."/>
        </authorList>
    </citation>
    <scope>NUCLEOTIDE SEQUENCE [LARGE SCALE GENOMIC DNA]</scope>
    <source>
        <strain evidence="9 10">CBS 625.97</strain>
    </source>
</reference>
<keyword evidence="10" id="KW-1185">Reference proteome</keyword>
<protein>
    <recommendedName>
        <fullName evidence="8">SPX domain-containing protein</fullName>
    </recommendedName>
</protein>
<dbReference type="Proteomes" id="UP000481288">
    <property type="component" value="Unassembled WGS sequence"/>
</dbReference>
<dbReference type="GO" id="GO:0005774">
    <property type="term" value="C:vacuolar membrane"/>
    <property type="evidence" value="ECO:0007669"/>
    <property type="project" value="UniProtKB-SubCell"/>
</dbReference>
<feature type="domain" description="SPX" evidence="8">
    <location>
        <begin position="60"/>
        <end position="222"/>
    </location>
</feature>
<evidence type="ECO:0000256" key="7">
    <source>
        <dbReference type="SAM" id="Phobius"/>
    </source>
</evidence>
<proteinExistence type="predicted"/>
<evidence type="ECO:0000256" key="6">
    <source>
        <dbReference type="SAM" id="MobiDB-lite"/>
    </source>
</evidence>
<feature type="transmembrane region" description="Helical" evidence="7">
    <location>
        <begin position="437"/>
        <end position="460"/>
    </location>
</feature>
<keyword evidence="3 7" id="KW-0812">Transmembrane</keyword>
<dbReference type="PANTHER" id="PTHR46140">
    <property type="entry name" value="VACUOLAR TRANSPORTER CHAPERONE 1-RELATED"/>
    <property type="match status" value="1"/>
</dbReference>
<accession>A0A7D8YNE2</accession>
<evidence type="ECO:0000313" key="9">
    <source>
        <dbReference type="EMBL" id="TVY46443.1"/>
    </source>
</evidence>
<feature type="compositionally biased region" description="Low complexity" evidence="6">
    <location>
        <begin position="263"/>
        <end position="283"/>
    </location>
</feature>
<keyword evidence="5 7" id="KW-0472">Membrane</keyword>
<evidence type="ECO:0000256" key="5">
    <source>
        <dbReference type="ARBA" id="ARBA00023136"/>
    </source>
</evidence>
<dbReference type="AlphaFoldDB" id="A0A7D8YNE2"/>
<dbReference type="OrthoDB" id="5588846at2759"/>
<dbReference type="EMBL" id="QGMG01001594">
    <property type="protein sequence ID" value="TVY46443.1"/>
    <property type="molecule type" value="Genomic_DNA"/>
</dbReference>
<evidence type="ECO:0000256" key="1">
    <source>
        <dbReference type="ARBA" id="ARBA00004128"/>
    </source>
</evidence>
<dbReference type="CDD" id="cd14474">
    <property type="entry name" value="SPX_YDR089W"/>
    <property type="match status" value="1"/>
</dbReference>
<feature type="transmembrane region" description="Helical" evidence="7">
    <location>
        <begin position="401"/>
        <end position="425"/>
    </location>
</feature>
<keyword evidence="2" id="KW-0926">Vacuole</keyword>
<feature type="transmembrane region" description="Helical" evidence="7">
    <location>
        <begin position="466"/>
        <end position="491"/>
    </location>
</feature>
<feature type="region of interest" description="Disordered" evidence="6">
    <location>
        <begin position="257"/>
        <end position="283"/>
    </location>
</feature>
<gene>
    <name evidence="9" type="primary">YDR089W</name>
    <name evidence="9" type="ORF">LCER1_G008483</name>
</gene>
<keyword evidence="4 7" id="KW-1133">Transmembrane helix</keyword>
<name>A0A7D8YNE2_9HELO</name>
<dbReference type="GO" id="GO:0006799">
    <property type="term" value="P:polyphosphate biosynthetic process"/>
    <property type="evidence" value="ECO:0007669"/>
    <property type="project" value="UniProtKB-ARBA"/>
</dbReference>
<dbReference type="PANTHER" id="PTHR46140:SF1">
    <property type="entry name" value="VACUOLAR TRANSPORTER CHAPERONE COMPLEX SUBUNIT 4-RELATED"/>
    <property type="match status" value="1"/>
</dbReference>
<evidence type="ECO:0000259" key="8">
    <source>
        <dbReference type="PROSITE" id="PS51382"/>
    </source>
</evidence>
<evidence type="ECO:0000256" key="2">
    <source>
        <dbReference type="ARBA" id="ARBA00022554"/>
    </source>
</evidence>